<comment type="cofactor">
    <cofactor evidence="1">
        <name>FAD</name>
        <dbReference type="ChEBI" id="CHEBI:57692"/>
    </cofactor>
</comment>
<dbReference type="GO" id="GO:0071949">
    <property type="term" value="F:FAD binding"/>
    <property type="evidence" value="ECO:0007669"/>
    <property type="project" value="TreeGrafter"/>
</dbReference>
<evidence type="ECO:0000256" key="2">
    <source>
        <dbReference type="ARBA" id="ARBA00004173"/>
    </source>
</evidence>
<evidence type="ECO:0000256" key="4">
    <source>
        <dbReference type="ARBA" id="ARBA00022719"/>
    </source>
</evidence>
<dbReference type="GO" id="GO:0070224">
    <property type="term" value="F:sulfide:quinone oxidoreductase activity"/>
    <property type="evidence" value="ECO:0007669"/>
    <property type="project" value="TreeGrafter"/>
</dbReference>
<comment type="subcellular location">
    <subcellularLocation>
        <location evidence="2">Mitochondrion</location>
    </subcellularLocation>
</comment>
<keyword evidence="3" id="KW-0285">Flavoprotein</keyword>
<keyword evidence="6" id="KW-0809">Transit peptide</keyword>
<dbReference type="InParanoid" id="A0A078AFB5"/>
<evidence type="ECO:0000256" key="3">
    <source>
        <dbReference type="ARBA" id="ARBA00022630"/>
    </source>
</evidence>
<sequence>MLSKVFNKKFNSLTFQSVSNFSTQHSRICIIGGGSAGQAVAAQLYRTRRFKDNEIVIIDPAQTHYYQPSFTMIGGGVLGSNQQVQKKLNTYVARPMQKMVMKGVQLKQDSVVKIDSDNSAIETEKGGRITYNYLVVCPGVSLRFDKIEGSKEALDDPNSPVGSIYRYDYALKASLLRENFKGGKAIFTLPQMPIKCGGAPQKMMYLSEETFRRNGVRHNSEVHFYSSAGNMFPNCAKYADKLSTIKDSKDIESHFGQTIFKVDKDSRKVYFRDNKTKEVITQDYDFLHLVPPQTPPEFILNSGLPAPNGFVDVDAQTLRHNKAENIYALGDVANLPTAKTAAGVFSQAPIVVQNILRQMDKKYMNGHYDGYSSCPVFVGDNKLMLIEFKYENQPSETFYSGQTEPNKLFYFLKKEVFPRVYFNLGPKGLWFGKSMLFKPTFY</sequence>
<evidence type="ECO:0000256" key="1">
    <source>
        <dbReference type="ARBA" id="ARBA00001974"/>
    </source>
</evidence>
<dbReference type="GO" id="GO:0070221">
    <property type="term" value="P:sulfide oxidation, using sulfide:quinone oxidoreductase"/>
    <property type="evidence" value="ECO:0007669"/>
    <property type="project" value="TreeGrafter"/>
</dbReference>
<evidence type="ECO:0000313" key="12">
    <source>
        <dbReference type="EMBL" id="CDW79613.1"/>
    </source>
</evidence>
<evidence type="ECO:0000256" key="7">
    <source>
        <dbReference type="ARBA" id="ARBA00023002"/>
    </source>
</evidence>
<evidence type="ECO:0000256" key="5">
    <source>
        <dbReference type="ARBA" id="ARBA00022827"/>
    </source>
</evidence>
<dbReference type="FunFam" id="3.50.50.60:FF:000034">
    <property type="entry name" value="sulfide:quinone oxidoreductase, mitochondrial"/>
    <property type="match status" value="1"/>
</dbReference>
<gene>
    <name evidence="12" type="primary">Contig9300.g9938</name>
    <name evidence="12" type="ORF">STYLEM_8603</name>
</gene>
<proteinExistence type="inferred from homology"/>
<dbReference type="GO" id="GO:0048038">
    <property type="term" value="F:quinone binding"/>
    <property type="evidence" value="ECO:0007669"/>
    <property type="project" value="UniProtKB-KW"/>
</dbReference>
<dbReference type="PANTHER" id="PTHR10632:SF2">
    <property type="entry name" value="SULFIDE:QUINONE OXIDOREDUCTASE, MITOCHONDRIAL"/>
    <property type="match status" value="1"/>
</dbReference>
<evidence type="ECO:0000256" key="9">
    <source>
        <dbReference type="ARBA" id="ARBA00060891"/>
    </source>
</evidence>
<keyword evidence="5" id="KW-0274">FAD</keyword>
<dbReference type="Gene3D" id="3.50.50.60">
    <property type="entry name" value="FAD/NAD(P)-binding domain"/>
    <property type="match status" value="2"/>
</dbReference>
<dbReference type="Proteomes" id="UP000039865">
    <property type="component" value="Unassembled WGS sequence"/>
</dbReference>
<accession>A0A078AFB5</accession>
<protein>
    <recommendedName>
        <fullName evidence="10">Sulfide:quinone oxidoreductase, mitochondrial</fullName>
    </recommendedName>
</protein>
<dbReference type="GO" id="GO:0005739">
    <property type="term" value="C:mitochondrion"/>
    <property type="evidence" value="ECO:0007669"/>
    <property type="project" value="UniProtKB-SubCell"/>
</dbReference>
<dbReference type="EMBL" id="CCKQ01008169">
    <property type="protein sequence ID" value="CDW79613.1"/>
    <property type="molecule type" value="Genomic_DNA"/>
</dbReference>
<evidence type="ECO:0000313" key="13">
    <source>
        <dbReference type="Proteomes" id="UP000039865"/>
    </source>
</evidence>
<comment type="similarity">
    <text evidence="9">Belongs to the SQRD family.</text>
</comment>
<evidence type="ECO:0000256" key="6">
    <source>
        <dbReference type="ARBA" id="ARBA00022946"/>
    </source>
</evidence>
<reference evidence="12 13" key="1">
    <citation type="submission" date="2014-06" db="EMBL/GenBank/DDBJ databases">
        <authorList>
            <person name="Swart Estienne"/>
        </authorList>
    </citation>
    <scope>NUCLEOTIDE SEQUENCE [LARGE SCALE GENOMIC DNA]</scope>
    <source>
        <strain evidence="12 13">130c</strain>
    </source>
</reference>
<dbReference type="OrthoDB" id="5376590at2759"/>
<keyword evidence="8" id="KW-0496">Mitochondrion</keyword>
<evidence type="ECO:0000259" key="11">
    <source>
        <dbReference type="Pfam" id="PF07992"/>
    </source>
</evidence>
<dbReference type="InterPro" id="IPR015904">
    <property type="entry name" value="Sulphide_quinone_reductase"/>
</dbReference>
<dbReference type="InterPro" id="IPR036188">
    <property type="entry name" value="FAD/NAD-bd_sf"/>
</dbReference>
<dbReference type="OMA" id="ERYSMFI"/>
<dbReference type="AlphaFoldDB" id="A0A078AFB5"/>
<keyword evidence="13" id="KW-1185">Reference proteome</keyword>
<feature type="domain" description="FAD/NAD(P)-binding" evidence="11">
    <location>
        <begin position="27"/>
        <end position="152"/>
    </location>
</feature>
<keyword evidence="7" id="KW-0560">Oxidoreductase</keyword>
<dbReference type="PANTHER" id="PTHR10632">
    <property type="entry name" value="SULFIDE:QUINONE OXIDOREDUCTASE"/>
    <property type="match status" value="1"/>
</dbReference>
<organism evidence="12 13">
    <name type="scientific">Stylonychia lemnae</name>
    <name type="common">Ciliate</name>
    <dbReference type="NCBI Taxonomy" id="5949"/>
    <lineage>
        <taxon>Eukaryota</taxon>
        <taxon>Sar</taxon>
        <taxon>Alveolata</taxon>
        <taxon>Ciliophora</taxon>
        <taxon>Intramacronucleata</taxon>
        <taxon>Spirotrichea</taxon>
        <taxon>Stichotrichia</taxon>
        <taxon>Sporadotrichida</taxon>
        <taxon>Oxytrichidae</taxon>
        <taxon>Stylonychinae</taxon>
        <taxon>Stylonychia</taxon>
    </lineage>
</organism>
<dbReference type="SUPFAM" id="SSF51905">
    <property type="entry name" value="FAD/NAD(P)-binding domain"/>
    <property type="match status" value="2"/>
</dbReference>
<name>A0A078AFB5_STYLE</name>
<evidence type="ECO:0000256" key="8">
    <source>
        <dbReference type="ARBA" id="ARBA00023128"/>
    </source>
</evidence>
<dbReference type="Pfam" id="PF07992">
    <property type="entry name" value="Pyr_redox_2"/>
    <property type="match status" value="1"/>
</dbReference>
<keyword evidence="4" id="KW-0874">Quinone</keyword>
<dbReference type="InterPro" id="IPR023753">
    <property type="entry name" value="FAD/NAD-binding_dom"/>
</dbReference>
<evidence type="ECO:0000256" key="10">
    <source>
        <dbReference type="ARBA" id="ARBA00070160"/>
    </source>
</evidence>